<dbReference type="InterPro" id="IPR017853">
    <property type="entry name" value="GH"/>
</dbReference>
<protein>
    <recommendedName>
        <fullName evidence="8">Glucan endo-1,3-beta-D-glucosidase</fullName>
    </recommendedName>
</protein>
<dbReference type="GO" id="GO:0042973">
    <property type="term" value="F:glucan endo-1,3-beta-D-glucosidase activity"/>
    <property type="evidence" value="ECO:0007669"/>
    <property type="project" value="UniProtKB-ARBA"/>
</dbReference>
<evidence type="ECO:0000256" key="1">
    <source>
        <dbReference type="ARBA" id="ARBA00008773"/>
    </source>
</evidence>
<evidence type="ECO:0000313" key="7">
    <source>
        <dbReference type="Proteomes" id="UP001180020"/>
    </source>
</evidence>
<feature type="transmembrane region" description="Helical" evidence="5">
    <location>
        <begin position="16"/>
        <end position="36"/>
    </location>
</feature>
<comment type="similarity">
    <text evidence="1 4">Belongs to the glycosyl hydrolase 17 family.</text>
</comment>
<evidence type="ECO:0000256" key="4">
    <source>
        <dbReference type="RuleBase" id="RU004335"/>
    </source>
</evidence>
<evidence type="ECO:0000256" key="5">
    <source>
        <dbReference type="SAM" id="Phobius"/>
    </source>
</evidence>
<accession>A0AAV9EYH2</accession>
<dbReference type="GO" id="GO:0005975">
    <property type="term" value="P:carbohydrate metabolic process"/>
    <property type="evidence" value="ECO:0007669"/>
    <property type="project" value="InterPro"/>
</dbReference>
<dbReference type="EMBL" id="JAUJYO010000004">
    <property type="protein sequence ID" value="KAK1318379.1"/>
    <property type="molecule type" value="Genomic_DNA"/>
</dbReference>
<name>A0AAV9EYH2_ACOCL</name>
<dbReference type="Proteomes" id="UP001180020">
    <property type="component" value="Unassembled WGS sequence"/>
</dbReference>
<dbReference type="InterPro" id="IPR000490">
    <property type="entry name" value="Glyco_hydro_17"/>
</dbReference>
<dbReference type="PANTHER" id="PTHR32227">
    <property type="entry name" value="GLUCAN ENDO-1,3-BETA-GLUCOSIDASE BG1-RELATED-RELATED"/>
    <property type="match status" value="1"/>
</dbReference>
<dbReference type="SUPFAM" id="SSF51445">
    <property type="entry name" value="(Trans)glycosidases"/>
    <property type="match status" value="1"/>
</dbReference>
<keyword evidence="5" id="KW-1133">Transmembrane helix</keyword>
<comment type="caution">
    <text evidence="6">The sequence shown here is derived from an EMBL/GenBank/DDBJ whole genome shotgun (WGS) entry which is preliminary data.</text>
</comment>
<dbReference type="Pfam" id="PF00332">
    <property type="entry name" value="Glyco_hydro_17"/>
    <property type="match status" value="1"/>
</dbReference>
<dbReference type="AlphaFoldDB" id="A0AAV9EYH2"/>
<reference evidence="6" key="1">
    <citation type="journal article" date="2023" name="Nat. Commun.">
        <title>Diploid and tetraploid genomes of Acorus and the evolution of monocots.</title>
        <authorList>
            <person name="Ma L."/>
            <person name="Liu K.W."/>
            <person name="Li Z."/>
            <person name="Hsiao Y.Y."/>
            <person name="Qi Y."/>
            <person name="Fu T."/>
            <person name="Tang G.D."/>
            <person name="Zhang D."/>
            <person name="Sun W.H."/>
            <person name="Liu D.K."/>
            <person name="Li Y."/>
            <person name="Chen G.Z."/>
            <person name="Liu X.D."/>
            <person name="Liao X.Y."/>
            <person name="Jiang Y.T."/>
            <person name="Yu X."/>
            <person name="Hao Y."/>
            <person name="Huang J."/>
            <person name="Zhao X.W."/>
            <person name="Ke S."/>
            <person name="Chen Y.Y."/>
            <person name="Wu W.L."/>
            <person name="Hsu J.L."/>
            <person name="Lin Y.F."/>
            <person name="Huang M.D."/>
            <person name="Li C.Y."/>
            <person name="Huang L."/>
            <person name="Wang Z.W."/>
            <person name="Zhao X."/>
            <person name="Zhong W.Y."/>
            <person name="Peng D.H."/>
            <person name="Ahmad S."/>
            <person name="Lan S."/>
            <person name="Zhang J.S."/>
            <person name="Tsai W.C."/>
            <person name="Van de Peer Y."/>
            <person name="Liu Z.J."/>
        </authorList>
    </citation>
    <scope>NUCLEOTIDE SEQUENCE</scope>
    <source>
        <strain evidence="6">CP</strain>
    </source>
</reference>
<proteinExistence type="inferred from homology"/>
<evidence type="ECO:0000256" key="2">
    <source>
        <dbReference type="ARBA" id="ARBA00022801"/>
    </source>
</evidence>
<evidence type="ECO:0000313" key="6">
    <source>
        <dbReference type="EMBL" id="KAK1318379.1"/>
    </source>
</evidence>
<evidence type="ECO:0000256" key="3">
    <source>
        <dbReference type="ARBA" id="ARBA00023295"/>
    </source>
</evidence>
<gene>
    <name evidence="6" type="ORF">QJS10_CPB04g00459</name>
</gene>
<organism evidence="6 7">
    <name type="scientific">Acorus calamus</name>
    <name type="common">Sweet flag</name>
    <dbReference type="NCBI Taxonomy" id="4465"/>
    <lineage>
        <taxon>Eukaryota</taxon>
        <taxon>Viridiplantae</taxon>
        <taxon>Streptophyta</taxon>
        <taxon>Embryophyta</taxon>
        <taxon>Tracheophyta</taxon>
        <taxon>Spermatophyta</taxon>
        <taxon>Magnoliopsida</taxon>
        <taxon>Liliopsida</taxon>
        <taxon>Acoraceae</taxon>
        <taxon>Acorus</taxon>
    </lineage>
</organism>
<evidence type="ECO:0008006" key="8">
    <source>
        <dbReference type="Google" id="ProtNLM"/>
    </source>
</evidence>
<dbReference type="InterPro" id="IPR044965">
    <property type="entry name" value="Glyco_hydro_17_plant"/>
</dbReference>
<keyword evidence="2" id="KW-0378">Hydrolase</keyword>
<dbReference type="FunFam" id="3.20.20.80:FF:000010">
    <property type="entry name" value="glucan endo-1,3-beta-glucosidase, basic"/>
    <property type="match status" value="1"/>
</dbReference>
<keyword evidence="5" id="KW-0812">Transmembrane</keyword>
<sequence>MGVDTAENMTCKTHTVSIVLVLIVTLTIFTRIVVGAEGIGVNYGMKGDNLPPAPQVVALYKSKNISRLRLFDPNEDALHALHGSGIQVVLGTLNEDLPRLASNASYASDWVATHITPHASSVSFRYVTAGNEVIPGDLAGNVLPAMRNLDSALQSAGVNVPVSTAVSTQVLGSSYPPSTGVFSEAASPVMTPIAAFLASKKTPLLVNLYPYFAYADNPKEVSLDYSLLTAKDTVVRDGSLRYHNMFDAIVDAMYAALEKAGSGDVVVTVSETGWPSGGNGEMTTTEKAATYNNNVIAHALSGAGTPKRPGRAVETYLFALFNENQKAPGTEQNFGLFHPDMSEVYHVNFSPQT</sequence>
<reference evidence="6" key="2">
    <citation type="submission" date="2023-06" db="EMBL/GenBank/DDBJ databases">
        <authorList>
            <person name="Ma L."/>
            <person name="Liu K.-W."/>
            <person name="Li Z."/>
            <person name="Hsiao Y.-Y."/>
            <person name="Qi Y."/>
            <person name="Fu T."/>
            <person name="Tang G."/>
            <person name="Zhang D."/>
            <person name="Sun W.-H."/>
            <person name="Liu D.-K."/>
            <person name="Li Y."/>
            <person name="Chen G.-Z."/>
            <person name="Liu X.-D."/>
            <person name="Liao X.-Y."/>
            <person name="Jiang Y.-T."/>
            <person name="Yu X."/>
            <person name="Hao Y."/>
            <person name="Huang J."/>
            <person name="Zhao X.-W."/>
            <person name="Ke S."/>
            <person name="Chen Y.-Y."/>
            <person name="Wu W.-L."/>
            <person name="Hsu J.-L."/>
            <person name="Lin Y.-F."/>
            <person name="Huang M.-D."/>
            <person name="Li C.-Y."/>
            <person name="Huang L."/>
            <person name="Wang Z.-W."/>
            <person name="Zhao X."/>
            <person name="Zhong W.-Y."/>
            <person name="Peng D.-H."/>
            <person name="Ahmad S."/>
            <person name="Lan S."/>
            <person name="Zhang J.-S."/>
            <person name="Tsai W.-C."/>
            <person name="Van De Peer Y."/>
            <person name="Liu Z.-J."/>
        </authorList>
    </citation>
    <scope>NUCLEOTIDE SEQUENCE</scope>
    <source>
        <strain evidence="6">CP</strain>
        <tissue evidence="6">Leaves</tissue>
    </source>
</reference>
<dbReference type="Gene3D" id="3.20.20.80">
    <property type="entry name" value="Glycosidases"/>
    <property type="match status" value="1"/>
</dbReference>
<keyword evidence="3" id="KW-0326">Glycosidase</keyword>
<keyword evidence="7" id="KW-1185">Reference proteome</keyword>
<keyword evidence="5" id="KW-0472">Membrane</keyword>